<evidence type="ECO:0000256" key="4">
    <source>
        <dbReference type="ARBA" id="ARBA00022597"/>
    </source>
</evidence>
<dbReference type="Pfam" id="PF00083">
    <property type="entry name" value="Sugar_tr"/>
    <property type="match status" value="1"/>
</dbReference>
<evidence type="ECO:0000256" key="2">
    <source>
        <dbReference type="ARBA" id="ARBA00010992"/>
    </source>
</evidence>
<name>A0ABD2V3Q9_9SOLN</name>
<protein>
    <recommendedName>
        <fullName evidence="10">Major facilitator superfamily (MFS) profile domain-containing protein</fullName>
    </recommendedName>
</protein>
<organism evidence="11 12">
    <name type="scientific">Solanum stoloniferum</name>
    <dbReference type="NCBI Taxonomy" id="62892"/>
    <lineage>
        <taxon>Eukaryota</taxon>
        <taxon>Viridiplantae</taxon>
        <taxon>Streptophyta</taxon>
        <taxon>Embryophyta</taxon>
        <taxon>Tracheophyta</taxon>
        <taxon>Spermatophyta</taxon>
        <taxon>Magnoliopsida</taxon>
        <taxon>eudicotyledons</taxon>
        <taxon>Gunneridae</taxon>
        <taxon>Pentapetalae</taxon>
        <taxon>asterids</taxon>
        <taxon>lamiids</taxon>
        <taxon>Solanales</taxon>
        <taxon>Solanaceae</taxon>
        <taxon>Solanoideae</taxon>
        <taxon>Solaneae</taxon>
        <taxon>Solanum</taxon>
    </lineage>
</organism>
<dbReference type="GO" id="GO:0016020">
    <property type="term" value="C:membrane"/>
    <property type="evidence" value="ECO:0007669"/>
    <property type="project" value="UniProtKB-SubCell"/>
</dbReference>
<dbReference type="EMBL" id="JBJKTR010000002">
    <property type="protein sequence ID" value="KAL3375799.1"/>
    <property type="molecule type" value="Genomic_DNA"/>
</dbReference>
<comment type="caution">
    <text evidence="11">The sequence shown here is derived from an EMBL/GenBank/DDBJ whole genome shotgun (WGS) entry which is preliminary data.</text>
</comment>
<gene>
    <name evidence="11" type="ORF">AABB24_002661</name>
</gene>
<feature type="transmembrane region" description="Helical" evidence="9">
    <location>
        <begin position="124"/>
        <end position="142"/>
    </location>
</feature>
<feature type="transmembrane region" description="Helical" evidence="9">
    <location>
        <begin position="154"/>
        <end position="174"/>
    </location>
</feature>
<comment type="similarity">
    <text evidence="8">Belongs to the major facilitator superfamily. Phosphate:H(+) symporter (TC 2.A.1.9) family.</text>
</comment>
<keyword evidence="5 9" id="KW-0812">Transmembrane</keyword>
<keyword evidence="4" id="KW-0762">Sugar transport</keyword>
<evidence type="ECO:0000256" key="3">
    <source>
        <dbReference type="ARBA" id="ARBA00022448"/>
    </source>
</evidence>
<dbReference type="InterPro" id="IPR020846">
    <property type="entry name" value="MFS_dom"/>
</dbReference>
<feature type="transmembrane region" description="Helical" evidence="9">
    <location>
        <begin position="258"/>
        <end position="274"/>
    </location>
</feature>
<dbReference type="SUPFAM" id="SSF103473">
    <property type="entry name" value="MFS general substrate transporter"/>
    <property type="match status" value="1"/>
</dbReference>
<dbReference type="InterPro" id="IPR050549">
    <property type="entry name" value="MFS_Trehalose_Transporter"/>
</dbReference>
<proteinExistence type="inferred from homology"/>
<evidence type="ECO:0000256" key="8">
    <source>
        <dbReference type="ARBA" id="ARBA00044504"/>
    </source>
</evidence>
<feature type="transmembrane region" description="Helical" evidence="9">
    <location>
        <begin position="21"/>
        <end position="42"/>
    </location>
</feature>
<reference evidence="11 12" key="1">
    <citation type="submission" date="2024-05" db="EMBL/GenBank/DDBJ databases">
        <title>De novo assembly of an allotetraploid wild potato.</title>
        <authorList>
            <person name="Hosaka A.J."/>
        </authorList>
    </citation>
    <scope>NUCLEOTIDE SEQUENCE [LARGE SCALE GENOMIC DNA]</scope>
    <source>
        <tissue evidence="11">Young leaves</tissue>
    </source>
</reference>
<dbReference type="Proteomes" id="UP001627284">
    <property type="component" value="Unassembled WGS sequence"/>
</dbReference>
<comment type="similarity">
    <text evidence="2">Belongs to the major facilitator superfamily. Sugar transporter (TC 2.A.1.1) family.</text>
</comment>
<feature type="transmembrane region" description="Helical" evidence="9">
    <location>
        <begin position="94"/>
        <end position="118"/>
    </location>
</feature>
<evidence type="ECO:0000256" key="5">
    <source>
        <dbReference type="ARBA" id="ARBA00022692"/>
    </source>
</evidence>
<keyword evidence="7 9" id="KW-0472">Membrane</keyword>
<evidence type="ECO:0000256" key="1">
    <source>
        <dbReference type="ARBA" id="ARBA00004141"/>
    </source>
</evidence>
<dbReference type="InterPro" id="IPR005828">
    <property type="entry name" value="MFS_sugar_transport-like"/>
</dbReference>
<keyword evidence="6 9" id="KW-1133">Transmembrane helix</keyword>
<evidence type="ECO:0000256" key="9">
    <source>
        <dbReference type="SAM" id="Phobius"/>
    </source>
</evidence>
<feature type="transmembrane region" description="Helical" evidence="9">
    <location>
        <begin position="180"/>
        <end position="198"/>
    </location>
</feature>
<evidence type="ECO:0000313" key="11">
    <source>
        <dbReference type="EMBL" id="KAL3375799.1"/>
    </source>
</evidence>
<evidence type="ECO:0000313" key="12">
    <source>
        <dbReference type="Proteomes" id="UP001627284"/>
    </source>
</evidence>
<accession>A0ABD2V3Q9</accession>
<dbReference type="PROSITE" id="PS50850">
    <property type="entry name" value="MFS"/>
    <property type="match status" value="1"/>
</dbReference>
<dbReference type="InterPro" id="IPR036259">
    <property type="entry name" value="MFS_trans_sf"/>
</dbReference>
<evidence type="ECO:0000256" key="6">
    <source>
        <dbReference type="ARBA" id="ARBA00022989"/>
    </source>
</evidence>
<keyword evidence="12" id="KW-1185">Reference proteome</keyword>
<comment type="subcellular location">
    <subcellularLocation>
        <location evidence="1">Membrane</location>
        <topology evidence="1">Multi-pass membrane protein</topology>
    </subcellularLocation>
</comment>
<evidence type="ECO:0000259" key="10">
    <source>
        <dbReference type="PROSITE" id="PS50850"/>
    </source>
</evidence>
<dbReference type="PROSITE" id="PS00217">
    <property type="entry name" value="SUGAR_TRANSPORT_2"/>
    <property type="match status" value="1"/>
</dbReference>
<dbReference type="AlphaFoldDB" id="A0ABD2V3Q9"/>
<feature type="transmembrane region" description="Helical" evidence="9">
    <location>
        <begin position="62"/>
        <end position="82"/>
    </location>
</feature>
<dbReference type="PANTHER" id="PTHR48021:SF29">
    <property type="entry name" value="MAJOR FACILITATOR SUPERFAMILY (MFS) PROFILE DOMAIN-CONTAINING PROTEIN"/>
    <property type="match status" value="1"/>
</dbReference>
<dbReference type="PANTHER" id="PTHR48021">
    <property type="match status" value="1"/>
</dbReference>
<keyword evidence="3" id="KW-0813">Transport</keyword>
<dbReference type="Gene3D" id="1.20.1250.20">
    <property type="entry name" value="MFS general substrate transporter like domains"/>
    <property type="match status" value="1"/>
</dbReference>
<dbReference type="PROSITE" id="PS51257">
    <property type="entry name" value="PROKAR_LIPOPROTEIN"/>
    <property type="match status" value="1"/>
</dbReference>
<feature type="domain" description="Major facilitator superfamily (MFS) profile" evidence="10">
    <location>
        <begin position="29"/>
        <end position="298"/>
    </location>
</feature>
<sequence>MESESSKLLCGSSSKVETTTPITFVLLLSTFAAACGSISYGFAVGYSSPAEAGIMDDLGLSLANYSAFSSILTLGGAIGALISGRVAESIGRRVTMWLLELCFIIGWLSIIFAKNIWWLNAGRLLMGIGAGLHCYVAPIYVAEITPKNIRGGSTAAVTFTVSCAFSVMFFAGNFFTWRKLAVIGAIPCFIHVVCIFFIPESPRWLAKIGKGKEVEASLRCLRGDNYDVSQEADEIKDYTETSQKLTEFRFLDLFNPKYAHSLIVGVGLMLLVQFGGTDGISSFAGSIFKAAGLSLFLE</sequence>
<evidence type="ECO:0000256" key="7">
    <source>
        <dbReference type="ARBA" id="ARBA00023136"/>
    </source>
</evidence>
<dbReference type="InterPro" id="IPR005829">
    <property type="entry name" value="Sugar_transporter_CS"/>
</dbReference>